<proteinExistence type="predicted"/>
<dbReference type="EMBL" id="BGZK01001420">
    <property type="protein sequence ID" value="GBP79580.1"/>
    <property type="molecule type" value="Genomic_DNA"/>
</dbReference>
<feature type="region of interest" description="Disordered" evidence="1">
    <location>
        <begin position="1"/>
        <end position="33"/>
    </location>
</feature>
<evidence type="ECO:0000256" key="1">
    <source>
        <dbReference type="SAM" id="MobiDB-lite"/>
    </source>
</evidence>
<protein>
    <submittedName>
        <fullName evidence="2">Uncharacterized protein</fullName>
    </submittedName>
</protein>
<evidence type="ECO:0000313" key="3">
    <source>
        <dbReference type="Proteomes" id="UP000299102"/>
    </source>
</evidence>
<name>A0A4C1YWI1_EUMVA</name>
<evidence type="ECO:0000313" key="2">
    <source>
        <dbReference type="EMBL" id="GBP79580.1"/>
    </source>
</evidence>
<sequence>MREGASPGPRSGAGRAFYSVRKDKPGRGRRRRPINNGVYHVYTREHDLICSEIVAGPLLGEGYAPTAKGKRESLQNRFVLRLPVCLSVKTPVKL</sequence>
<dbReference type="Proteomes" id="UP000299102">
    <property type="component" value="Unassembled WGS sequence"/>
</dbReference>
<reference evidence="2 3" key="1">
    <citation type="journal article" date="2019" name="Commun. Biol.">
        <title>The bagworm genome reveals a unique fibroin gene that provides high tensile strength.</title>
        <authorList>
            <person name="Kono N."/>
            <person name="Nakamura H."/>
            <person name="Ohtoshi R."/>
            <person name="Tomita M."/>
            <person name="Numata K."/>
            <person name="Arakawa K."/>
        </authorList>
    </citation>
    <scope>NUCLEOTIDE SEQUENCE [LARGE SCALE GENOMIC DNA]</scope>
</reference>
<keyword evidence="3" id="KW-1185">Reference proteome</keyword>
<dbReference type="AlphaFoldDB" id="A0A4C1YWI1"/>
<comment type="caution">
    <text evidence="2">The sequence shown here is derived from an EMBL/GenBank/DDBJ whole genome shotgun (WGS) entry which is preliminary data.</text>
</comment>
<organism evidence="2 3">
    <name type="scientific">Eumeta variegata</name>
    <name type="common">Bagworm moth</name>
    <name type="synonym">Eumeta japonica</name>
    <dbReference type="NCBI Taxonomy" id="151549"/>
    <lineage>
        <taxon>Eukaryota</taxon>
        <taxon>Metazoa</taxon>
        <taxon>Ecdysozoa</taxon>
        <taxon>Arthropoda</taxon>
        <taxon>Hexapoda</taxon>
        <taxon>Insecta</taxon>
        <taxon>Pterygota</taxon>
        <taxon>Neoptera</taxon>
        <taxon>Endopterygota</taxon>
        <taxon>Lepidoptera</taxon>
        <taxon>Glossata</taxon>
        <taxon>Ditrysia</taxon>
        <taxon>Tineoidea</taxon>
        <taxon>Psychidae</taxon>
        <taxon>Oiketicinae</taxon>
        <taxon>Eumeta</taxon>
    </lineage>
</organism>
<accession>A0A4C1YWI1</accession>
<gene>
    <name evidence="2" type="ORF">EVAR_64251_1</name>
</gene>